<dbReference type="Gene3D" id="3.40.30.10">
    <property type="entry name" value="Glutaredoxin"/>
    <property type="match status" value="1"/>
</dbReference>
<evidence type="ECO:0000313" key="2">
    <source>
        <dbReference type="Proteomes" id="UP001321498"/>
    </source>
</evidence>
<dbReference type="Pfam" id="PF05768">
    <property type="entry name" value="Glrx-like"/>
    <property type="match status" value="1"/>
</dbReference>
<dbReference type="PANTHER" id="PTHR33558">
    <property type="entry name" value="GLUTAREDOXIN-LIKE PROTEIN C5ORF63 HOMOLOG"/>
    <property type="match status" value="1"/>
</dbReference>
<organism evidence="1 2">
    <name type="scientific">Naasia aerilata</name>
    <dbReference type="NCBI Taxonomy" id="1162966"/>
    <lineage>
        <taxon>Bacteria</taxon>
        <taxon>Bacillati</taxon>
        <taxon>Actinomycetota</taxon>
        <taxon>Actinomycetes</taxon>
        <taxon>Micrococcales</taxon>
        <taxon>Microbacteriaceae</taxon>
        <taxon>Naasia</taxon>
    </lineage>
</organism>
<dbReference type="InterPro" id="IPR008554">
    <property type="entry name" value="Glutaredoxin-like"/>
</dbReference>
<evidence type="ECO:0000313" key="1">
    <source>
        <dbReference type="EMBL" id="BDZ45587.1"/>
    </source>
</evidence>
<dbReference type="PANTHER" id="PTHR33558:SF1">
    <property type="entry name" value="GLUTAREDOXIN-LIKE PROTEIN C5ORF63 HOMOLOG"/>
    <property type="match status" value="1"/>
</dbReference>
<dbReference type="SUPFAM" id="SSF52833">
    <property type="entry name" value="Thioredoxin-like"/>
    <property type="match status" value="1"/>
</dbReference>
<gene>
    <name evidence="1" type="ORF">GCM10025866_14960</name>
</gene>
<dbReference type="InterPro" id="IPR036249">
    <property type="entry name" value="Thioredoxin-like_sf"/>
</dbReference>
<dbReference type="EMBL" id="AP027731">
    <property type="protein sequence ID" value="BDZ45587.1"/>
    <property type="molecule type" value="Genomic_DNA"/>
</dbReference>
<protein>
    <recommendedName>
        <fullName evidence="3">Glutaredoxin family protein</fullName>
    </recommendedName>
</protein>
<dbReference type="Proteomes" id="UP001321498">
    <property type="component" value="Chromosome"/>
</dbReference>
<reference evidence="2" key="1">
    <citation type="journal article" date="2019" name="Int. J. Syst. Evol. Microbiol.">
        <title>The Global Catalogue of Microorganisms (GCM) 10K type strain sequencing project: providing services to taxonomists for standard genome sequencing and annotation.</title>
        <authorList>
            <consortium name="The Broad Institute Genomics Platform"/>
            <consortium name="The Broad Institute Genome Sequencing Center for Infectious Disease"/>
            <person name="Wu L."/>
            <person name="Ma J."/>
        </authorList>
    </citation>
    <scope>NUCLEOTIDE SEQUENCE [LARGE SCALE GENOMIC DNA]</scope>
    <source>
        <strain evidence="2">NBRC 108725</strain>
    </source>
</reference>
<evidence type="ECO:0008006" key="3">
    <source>
        <dbReference type="Google" id="ProtNLM"/>
    </source>
</evidence>
<keyword evidence="2" id="KW-1185">Reference proteome</keyword>
<dbReference type="InterPro" id="IPR052565">
    <property type="entry name" value="Glutaredoxin-like_YDR286C"/>
</dbReference>
<accession>A0ABN6XP44</accession>
<sequence length="84" mass="9322">MVPVTLLGKPGCHLCDDARAVVQRVLAELPAGTAELDERNILEDEALAERYAEDIPVVLIEDRVHVFWRVDADRFRAAVLAAAR</sequence>
<name>A0ABN6XP44_9MICO</name>
<proteinExistence type="predicted"/>
<dbReference type="RefSeq" id="WP_286278860.1">
    <property type="nucleotide sequence ID" value="NZ_AP027731.1"/>
</dbReference>